<evidence type="ECO:0000256" key="1">
    <source>
        <dbReference type="SAM" id="SignalP"/>
    </source>
</evidence>
<gene>
    <name evidence="2" type="ORF">BRAD3257_6824</name>
</gene>
<evidence type="ECO:0000313" key="3">
    <source>
        <dbReference type="Proteomes" id="UP000246085"/>
    </source>
</evidence>
<dbReference type="EMBL" id="LS398110">
    <property type="protein sequence ID" value="SPP97696.1"/>
    <property type="molecule type" value="Genomic_DNA"/>
</dbReference>
<evidence type="ECO:0008006" key="4">
    <source>
        <dbReference type="Google" id="ProtNLM"/>
    </source>
</evidence>
<feature type="chain" id="PRO_5015508671" description="Secreted protein" evidence="1">
    <location>
        <begin position="24"/>
        <end position="93"/>
    </location>
</feature>
<protein>
    <recommendedName>
        <fullName evidence="4">Secreted protein</fullName>
    </recommendedName>
</protein>
<dbReference type="KEGG" id="bvz:BRAD3257_6824"/>
<evidence type="ECO:0000313" key="2">
    <source>
        <dbReference type="EMBL" id="SPP97696.1"/>
    </source>
</evidence>
<reference evidence="2 3" key="1">
    <citation type="submission" date="2018-03" db="EMBL/GenBank/DDBJ databases">
        <authorList>
            <person name="Gully D."/>
        </authorList>
    </citation>
    <scope>NUCLEOTIDE SEQUENCE [LARGE SCALE GENOMIC DNA]</scope>
    <source>
        <strain evidence="2">ORS3257</strain>
    </source>
</reference>
<dbReference type="AlphaFoldDB" id="A0A2U3Q8L1"/>
<organism evidence="2 3">
    <name type="scientific">Bradyrhizobium vignae</name>
    <dbReference type="NCBI Taxonomy" id="1549949"/>
    <lineage>
        <taxon>Bacteria</taxon>
        <taxon>Pseudomonadati</taxon>
        <taxon>Pseudomonadota</taxon>
        <taxon>Alphaproteobacteria</taxon>
        <taxon>Hyphomicrobiales</taxon>
        <taxon>Nitrobacteraceae</taxon>
        <taxon>Bradyrhizobium</taxon>
    </lineage>
</organism>
<name>A0A2U3Q8L1_9BRAD</name>
<proteinExistence type="predicted"/>
<dbReference type="Proteomes" id="UP000246085">
    <property type="component" value="Chromosome BRAD3257"/>
</dbReference>
<accession>A0A2U3Q8L1</accession>
<feature type="signal peptide" evidence="1">
    <location>
        <begin position="1"/>
        <end position="23"/>
    </location>
</feature>
<sequence length="93" mass="10728">MTPPCKRATLWWAVLFLSGRNAAALLAGENTKSRAGPSPQNYIYVVLFLHIWKECCIQAFETLILPRRGRRLPSIKVSIRCFFADFFPHMCKR</sequence>
<keyword evidence="1" id="KW-0732">Signal</keyword>